<dbReference type="Proteomes" id="UP000288805">
    <property type="component" value="Unassembled WGS sequence"/>
</dbReference>
<organism evidence="2 3">
    <name type="scientific">Vitis vinifera</name>
    <name type="common">Grape</name>
    <dbReference type="NCBI Taxonomy" id="29760"/>
    <lineage>
        <taxon>Eukaryota</taxon>
        <taxon>Viridiplantae</taxon>
        <taxon>Streptophyta</taxon>
        <taxon>Embryophyta</taxon>
        <taxon>Tracheophyta</taxon>
        <taxon>Spermatophyta</taxon>
        <taxon>Magnoliopsida</taxon>
        <taxon>eudicotyledons</taxon>
        <taxon>Gunneridae</taxon>
        <taxon>Pentapetalae</taxon>
        <taxon>rosids</taxon>
        <taxon>Vitales</taxon>
        <taxon>Vitaceae</taxon>
        <taxon>Viteae</taxon>
        <taxon>Vitis</taxon>
    </lineage>
</organism>
<reference evidence="2 3" key="1">
    <citation type="journal article" date="2018" name="PLoS Genet.">
        <title>Population sequencing reveals clonal diversity and ancestral inbreeding in the grapevine cultivar Chardonnay.</title>
        <authorList>
            <person name="Roach M.J."/>
            <person name="Johnson D.L."/>
            <person name="Bohlmann J."/>
            <person name="van Vuuren H.J."/>
            <person name="Jones S.J."/>
            <person name="Pretorius I.S."/>
            <person name="Schmidt S.A."/>
            <person name="Borneman A.R."/>
        </authorList>
    </citation>
    <scope>NUCLEOTIDE SEQUENCE [LARGE SCALE GENOMIC DNA]</scope>
    <source>
        <strain evidence="3">cv. Chardonnay</strain>
        <tissue evidence="2">Leaf</tissue>
    </source>
</reference>
<evidence type="ECO:0000313" key="2">
    <source>
        <dbReference type="EMBL" id="RVW75631.1"/>
    </source>
</evidence>
<accession>A0A438GTV1</accession>
<comment type="caution">
    <text evidence="2">The sequence shown here is derived from an EMBL/GenBank/DDBJ whole genome shotgun (WGS) entry which is preliminary data.</text>
</comment>
<feature type="region of interest" description="Disordered" evidence="1">
    <location>
        <begin position="124"/>
        <end position="145"/>
    </location>
</feature>
<evidence type="ECO:0000256" key="1">
    <source>
        <dbReference type="SAM" id="MobiDB-lite"/>
    </source>
</evidence>
<name>A0A438GTV1_VITVI</name>
<evidence type="ECO:0000313" key="3">
    <source>
        <dbReference type="Proteomes" id="UP000288805"/>
    </source>
</evidence>
<gene>
    <name evidence="2" type="ORF">CK203_055281</name>
</gene>
<dbReference type="EMBL" id="QGNW01000343">
    <property type="protein sequence ID" value="RVW75631.1"/>
    <property type="molecule type" value="Genomic_DNA"/>
</dbReference>
<proteinExistence type="predicted"/>
<protein>
    <submittedName>
        <fullName evidence="2">Uncharacterized protein</fullName>
    </submittedName>
</protein>
<sequence length="145" mass="15850">MLKTFLGMTQTPHATLAKPMRLAPSHEGLGSAPLDPLTCLIKSNPPKCPPWLAPLWLTLPPCWQRHHEIYPSCPAPCSRLGLPPRGLLANLLHIRARHASFAMPTSITFSSPFPLVNDLAPTSLKQNPVTVPSRPSQVTKPPSYL</sequence>
<dbReference type="AlphaFoldDB" id="A0A438GTV1"/>